<feature type="region of interest" description="Disordered" evidence="1">
    <location>
        <begin position="147"/>
        <end position="196"/>
    </location>
</feature>
<protein>
    <recommendedName>
        <fullName evidence="2">PD-(D/E)XK nuclease-like domain-containing protein</fullName>
    </recommendedName>
</protein>
<organism evidence="3 4">
    <name type="scientific">Septoria linicola</name>
    <dbReference type="NCBI Taxonomy" id="215465"/>
    <lineage>
        <taxon>Eukaryota</taxon>
        <taxon>Fungi</taxon>
        <taxon>Dikarya</taxon>
        <taxon>Ascomycota</taxon>
        <taxon>Pezizomycotina</taxon>
        <taxon>Dothideomycetes</taxon>
        <taxon>Dothideomycetidae</taxon>
        <taxon>Mycosphaerellales</taxon>
        <taxon>Mycosphaerellaceae</taxon>
        <taxon>Septoria</taxon>
    </lineage>
</organism>
<keyword evidence="4" id="KW-1185">Reference proteome</keyword>
<gene>
    <name evidence="3" type="ORF">Slin15195_G129030</name>
</gene>
<evidence type="ECO:0000256" key="1">
    <source>
        <dbReference type="SAM" id="MobiDB-lite"/>
    </source>
</evidence>
<evidence type="ECO:0000259" key="2">
    <source>
        <dbReference type="Pfam" id="PF20516"/>
    </source>
</evidence>
<sequence>MERRLIDAWLAGVTITTTTTSEDTTSRKRRRSVSSTTSPNPHPHPHPHPIVRRALASMDVNAAASRRRSPRKKSDLGPAKQLQADARMMMMMDAVGQDEDEDADADADVLRTPRAKAAAAAAAAVAVIGTRPPPSFAQIAHVSATPAMSPTRATIDRSSSPTRSDSSASSAPTSYFRAATASSRQRDKSPVKTPSDLLFADKPVRFDPPASLALPNDVHVLDQKLKLAEANLQVVPSAVSDRVQASQQEAQRPFGSWNVVQGPSPSSSALDHEFHELSEICEAVLDAQRTSASEASWNDEVHSRLFRTALRTERGLRHHNVTSARPCKDLLPKHHASGVIMESKLVDYTFNLQCAPGSRLETQMLALLGSQPDRLQTMTQTLYNPIRLQPIAVSVETKSGQGKDDDARMQLGIWKENL</sequence>
<name>A0A9Q9B269_9PEZI</name>
<dbReference type="OrthoDB" id="4161186at2759"/>
<dbReference type="EMBL" id="CP099430">
    <property type="protein sequence ID" value="USW59584.1"/>
    <property type="molecule type" value="Genomic_DNA"/>
</dbReference>
<dbReference type="AlphaFoldDB" id="A0A9Q9B269"/>
<proteinExistence type="predicted"/>
<dbReference type="Pfam" id="PF20516">
    <property type="entry name" value="PDDEXK_12"/>
    <property type="match status" value="1"/>
</dbReference>
<feature type="region of interest" description="Disordered" evidence="1">
    <location>
        <begin position="244"/>
        <end position="270"/>
    </location>
</feature>
<evidence type="ECO:0000313" key="4">
    <source>
        <dbReference type="Proteomes" id="UP001056384"/>
    </source>
</evidence>
<accession>A0A9Q9B269</accession>
<reference evidence="3" key="1">
    <citation type="submission" date="2022-06" db="EMBL/GenBank/DDBJ databases">
        <title>Complete genome sequences of two strains of the flax pathogen Septoria linicola.</title>
        <authorList>
            <person name="Lapalu N."/>
            <person name="Simon A."/>
            <person name="Demenou B."/>
            <person name="Paumier D."/>
            <person name="Guillot M.-P."/>
            <person name="Gout L."/>
            <person name="Valade R."/>
        </authorList>
    </citation>
    <scope>NUCLEOTIDE SEQUENCE</scope>
    <source>
        <strain evidence="3">SE15195</strain>
    </source>
</reference>
<dbReference type="Proteomes" id="UP001056384">
    <property type="component" value="Chromosome 13"/>
</dbReference>
<feature type="compositionally biased region" description="Low complexity" evidence="1">
    <location>
        <begin position="156"/>
        <end position="174"/>
    </location>
</feature>
<feature type="region of interest" description="Disordered" evidence="1">
    <location>
        <begin position="19"/>
        <end position="80"/>
    </location>
</feature>
<dbReference type="InterPro" id="IPR046797">
    <property type="entry name" value="PDDEXK_12"/>
</dbReference>
<feature type="domain" description="PD-(D/E)XK nuclease-like" evidence="2">
    <location>
        <begin position="261"/>
        <end position="414"/>
    </location>
</feature>
<evidence type="ECO:0000313" key="3">
    <source>
        <dbReference type="EMBL" id="USW59584.1"/>
    </source>
</evidence>
<feature type="compositionally biased region" description="Polar residues" evidence="1">
    <location>
        <begin position="258"/>
        <end position="269"/>
    </location>
</feature>